<evidence type="ECO:0000313" key="1">
    <source>
        <dbReference type="EMBL" id="MEX3937863.1"/>
    </source>
</evidence>
<protein>
    <submittedName>
        <fullName evidence="1">Glycosyltransferase family 4 protein</fullName>
    </submittedName>
</protein>
<accession>A0ACC6UDQ5</accession>
<organism evidence="1 2">
    <name type="scientific">Paraburkholderia phymatum</name>
    <dbReference type="NCBI Taxonomy" id="148447"/>
    <lineage>
        <taxon>Bacteria</taxon>
        <taxon>Pseudomonadati</taxon>
        <taxon>Pseudomonadota</taxon>
        <taxon>Betaproteobacteria</taxon>
        <taxon>Burkholderiales</taxon>
        <taxon>Burkholderiaceae</taxon>
        <taxon>Paraburkholderia</taxon>
    </lineage>
</organism>
<reference evidence="1" key="1">
    <citation type="submission" date="2024-07" db="EMBL/GenBank/DDBJ databases">
        <title>A survey of Mimosa microsymbionts across Brazilian biomes reveals a high diversity of Paraburkholderia nodulating endemic species, but also that Cupriavidus is common as a symbiont of widespread species.</title>
        <authorList>
            <person name="Rouws L."/>
            <person name="Barauna A."/>
            <person name="Beukes C."/>
            <person name="Rouws J.R.C."/>
            <person name="De Faria S.M."/>
            <person name="Gross E."/>
            <person name="Bueno Dos Reis Junior F."/>
            <person name="Simon M.F."/>
            <person name="Maluk M."/>
            <person name="Odee D.W."/>
            <person name="Kenicer G."/>
            <person name="Young J.P.W."/>
            <person name="Reis V.M."/>
            <person name="Zilli J."/>
            <person name="James E.K."/>
        </authorList>
    </citation>
    <scope>NUCLEOTIDE SEQUENCE</scope>
    <source>
        <strain evidence="1">EG181B</strain>
    </source>
</reference>
<dbReference type="Proteomes" id="UP001558850">
    <property type="component" value="Unassembled WGS sequence"/>
</dbReference>
<dbReference type="EMBL" id="JBFRCH010000089">
    <property type="protein sequence ID" value="MEX3937863.1"/>
    <property type="molecule type" value="Genomic_DNA"/>
</dbReference>
<sequence>MKIAIISEHASPLAVAGGVDSGGQNIYVANVARQLQRSGHQVDVFTRRDRALLPSISNMDGIRVIHVPAGPPLQLPKEQLLPYMGEFADFLIGFFRREKTQYHVMHANFFMSGLAGLKVKRTLGVPLVMTFHALGRVRRLHQGIDDGFPDERFAIEDELVRRSNAIIAECPQDEADLIDLYHADAERIDIVPCGFDADEFHPMNRDTARDALGWPRDRFIVLQLGRIVQRKGIDNVIRGVGVLRMQHGIDARLYIVGGNSDAPNEIATPEIARLRGIANREQIANETIFVGRRGRRRLSLFYSAANVFVTTPWYEPFGITPVEAMACGTPVIGADVGGIRYSVKHGETGWLVPPRDPAALAMKLATLQRDPALARRMGEAGLARAHAEFTWSGVSESLTDIYRRVADVNTVFAQSESTEALRSAAGGAAG</sequence>
<evidence type="ECO:0000313" key="2">
    <source>
        <dbReference type="Proteomes" id="UP001558850"/>
    </source>
</evidence>
<comment type="caution">
    <text evidence="1">The sequence shown here is derived from an EMBL/GenBank/DDBJ whole genome shotgun (WGS) entry which is preliminary data.</text>
</comment>
<name>A0ACC6UDQ5_9BURK</name>
<gene>
    <name evidence="1" type="ORF">AB4Y32_40255</name>
</gene>
<proteinExistence type="predicted"/>
<keyword evidence="2" id="KW-1185">Reference proteome</keyword>